<dbReference type="EMBL" id="QPJM01000005">
    <property type="protein sequence ID" value="RCW83770.1"/>
    <property type="molecule type" value="Genomic_DNA"/>
</dbReference>
<gene>
    <name evidence="2" type="ORF">C7476_105265</name>
</gene>
<protein>
    <submittedName>
        <fullName evidence="2">Uncharacterized protein</fullName>
    </submittedName>
</protein>
<organism evidence="2 3">
    <name type="scientific">Phyllobacterium bourgognense</name>
    <dbReference type="NCBI Taxonomy" id="314236"/>
    <lineage>
        <taxon>Bacteria</taxon>
        <taxon>Pseudomonadati</taxon>
        <taxon>Pseudomonadota</taxon>
        <taxon>Alphaproteobacteria</taxon>
        <taxon>Hyphomicrobiales</taxon>
        <taxon>Phyllobacteriaceae</taxon>
        <taxon>Phyllobacterium</taxon>
    </lineage>
</organism>
<evidence type="ECO:0000313" key="3">
    <source>
        <dbReference type="Proteomes" id="UP000253324"/>
    </source>
</evidence>
<comment type="caution">
    <text evidence="2">The sequence shown here is derived from an EMBL/GenBank/DDBJ whole genome shotgun (WGS) entry which is preliminary data.</text>
</comment>
<dbReference type="Proteomes" id="UP000253324">
    <property type="component" value="Unassembled WGS sequence"/>
</dbReference>
<dbReference type="AlphaFoldDB" id="A0A368YU72"/>
<sequence>MIEMAPETARRCEEKREGRGLSPGRAVRPCSLQPFRRPEDMVFSPGYFVAKARKLINISIASAPRIRTKSLIPFDQINESWP</sequence>
<feature type="compositionally biased region" description="Basic and acidic residues" evidence="1">
    <location>
        <begin position="8"/>
        <end position="19"/>
    </location>
</feature>
<keyword evidence="3" id="KW-1185">Reference proteome</keyword>
<feature type="region of interest" description="Disordered" evidence="1">
    <location>
        <begin position="1"/>
        <end position="27"/>
    </location>
</feature>
<proteinExistence type="predicted"/>
<evidence type="ECO:0000256" key="1">
    <source>
        <dbReference type="SAM" id="MobiDB-lite"/>
    </source>
</evidence>
<name>A0A368YU72_9HYPH</name>
<reference evidence="2 3" key="1">
    <citation type="submission" date="2018-07" db="EMBL/GenBank/DDBJ databases">
        <title>Genomic Encyclopedia of Type Strains, Phase III (KMG-III): the genomes of soil and plant-associated and newly described type strains.</title>
        <authorList>
            <person name="Whitman W."/>
        </authorList>
    </citation>
    <scope>NUCLEOTIDE SEQUENCE [LARGE SCALE GENOMIC DNA]</scope>
    <source>
        <strain evidence="2 3">31-25a</strain>
    </source>
</reference>
<accession>A0A368YU72</accession>
<evidence type="ECO:0000313" key="2">
    <source>
        <dbReference type="EMBL" id="RCW83770.1"/>
    </source>
</evidence>